<dbReference type="EMBL" id="AVGG01000003">
    <property type="protein sequence ID" value="ESU29121.1"/>
    <property type="molecule type" value="Genomic_DNA"/>
</dbReference>
<name>V6SR49_9FLAO</name>
<dbReference type="GO" id="GO:0020037">
    <property type="term" value="F:heme binding"/>
    <property type="evidence" value="ECO:0007669"/>
    <property type="project" value="InterPro"/>
</dbReference>
<dbReference type="PATRIC" id="fig|1341181.4.peg.1149"/>
<accession>V6SR49</accession>
<dbReference type="GO" id="GO:0019825">
    <property type="term" value="F:oxygen binding"/>
    <property type="evidence" value="ECO:0007669"/>
    <property type="project" value="InterPro"/>
</dbReference>
<proteinExistence type="predicted"/>
<dbReference type="CDD" id="cd08916">
    <property type="entry name" value="TrHb3_P"/>
    <property type="match status" value="1"/>
</dbReference>
<comment type="caution">
    <text evidence="1">The sequence shown here is derived from an EMBL/GenBank/DDBJ whole genome shotgun (WGS) entry which is preliminary data.</text>
</comment>
<dbReference type="InterPro" id="IPR012292">
    <property type="entry name" value="Globin/Proto"/>
</dbReference>
<dbReference type="Proteomes" id="UP000018004">
    <property type="component" value="Unassembled WGS sequence"/>
</dbReference>
<organism evidence="1 2">
    <name type="scientific">Flavobacterium limnosediminis JC2902</name>
    <dbReference type="NCBI Taxonomy" id="1341181"/>
    <lineage>
        <taxon>Bacteria</taxon>
        <taxon>Pseudomonadati</taxon>
        <taxon>Bacteroidota</taxon>
        <taxon>Flavobacteriia</taxon>
        <taxon>Flavobacteriales</taxon>
        <taxon>Flavobacteriaceae</taxon>
        <taxon>Flavobacterium</taxon>
    </lineage>
</organism>
<dbReference type="SUPFAM" id="SSF46458">
    <property type="entry name" value="Globin-like"/>
    <property type="match status" value="1"/>
</dbReference>
<dbReference type="InterPro" id="IPR009050">
    <property type="entry name" value="Globin-like_sf"/>
</dbReference>
<dbReference type="eggNOG" id="COG2346">
    <property type="taxonomic scope" value="Bacteria"/>
</dbReference>
<dbReference type="RefSeq" id="WP_023578808.1">
    <property type="nucleotide sequence ID" value="NZ_AVGG01000003.1"/>
</dbReference>
<evidence type="ECO:0000313" key="1">
    <source>
        <dbReference type="EMBL" id="ESU29121.1"/>
    </source>
</evidence>
<dbReference type="AlphaFoldDB" id="V6SR49"/>
<dbReference type="OrthoDB" id="25954at2"/>
<keyword evidence="2" id="KW-1185">Reference proteome</keyword>
<protein>
    <submittedName>
        <fullName evidence="1">Globin</fullName>
    </submittedName>
</protein>
<dbReference type="STRING" id="1341181.FLJC2902T_11610"/>
<dbReference type="Gene3D" id="1.10.490.10">
    <property type="entry name" value="Globins"/>
    <property type="match status" value="1"/>
</dbReference>
<gene>
    <name evidence="1" type="ORF">FLJC2902T_11610</name>
</gene>
<reference evidence="1 2" key="1">
    <citation type="submission" date="2013-08" db="EMBL/GenBank/DDBJ databases">
        <title>Flavobacterium limnosediminis JC2902 genome sequencing.</title>
        <authorList>
            <person name="Lee K."/>
            <person name="Yi H."/>
            <person name="Park S."/>
            <person name="Chun J."/>
        </authorList>
    </citation>
    <scope>NUCLEOTIDE SEQUENCE [LARGE SCALE GENOMIC DNA]</scope>
    <source>
        <strain evidence="1 2">JC2902</strain>
    </source>
</reference>
<sequence length="139" mass="16396">MKSDIQTRDDLSKLIHSFYGKIRTNEEIGHFFNETIQDWDAHLEKLTDFWGNNLFGVRKYYGNPILAHLEVDEKFSHSISPNIFGLWLNLWFETLEELFEGENVETLKFRARKMGTVFLAAIYENRQHHQSDSTAQTKV</sequence>
<evidence type="ECO:0000313" key="2">
    <source>
        <dbReference type="Proteomes" id="UP000018004"/>
    </source>
</evidence>